<protein>
    <submittedName>
        <fullName evidence="1">Uncharacterized protein</fullName>
    </submittedName>
</protein>
<evidence type="ECO:0000313" key="2">
    <source>
        <dbReference type="Proteomes" id="UP000557717"/>
    </source>
</evidence>
<dbReference type="EMBL" id="JACHFD010000035">
    <property type="protein sequence ID" value="MBB5353792.1"/>
    <property type="molecule type" value="Genomic_DNA"/>
</dbReference>
<keyword evidence="2" id="KW-1185">Reference proteome</keyword>
<reference evidence="1 2" key="1">
    <citation type="submission" date="2020-08" db="EMBL/GenBank/DDBJ databases">
        <title>Genomic Encyclopedia of Type Strains, Phase IV (KMG-IV): sequencing the most valuable type-strain genomes for metagenomic binning, comparative biology and taxonomic classification.</title>
        <authorList>
            <person name="Goeker M."/>
        </authorList>
    </citation>
    <scope>NUCLEOTIDE SEQUENCE [LARGE SCALE GENOMIC DNA]</scope>
    <source>
        <strain evidence="1 2">YC6886</strain>
    </source>
</reference>
<proteinExistence type="predicted"/>
<sequence length="33" mass="3486">MIGGRDHQEREAAGALPTSCGILPDLLQGFFNA</sequence>
<evidence type="ECO:0000313" key="1">
    <source>
        <dbReference type="EMBL" id="MBB5353792.1"/>
    </source>
</evidence>
<dbReference type="AlphaFoldDB" id="A0A840V738"/>
<comment type="caution">
    <text evidence="1">The sequence shown here is derived from an EMBL/GenBank/DDBJ whole genome shotgun (WGS) entry which is preliminary data.</text>
</comment>
<gene>
    <name evidence="1" type="ORF">HNR46_004054</name>
</gene>
<organism evidence="1 2">
    <name type="scientific">Haloferula luteola</name>
    <dbReference type="NCBI Taxonomy" id="595692"/>
    <lineage>
        <taxon>Bacteria</taxon>
        <taxon>Pseudomonadati</taxon>
        <taxon>Verrucomicrobiota</taxon>
        <taxon>Verrucomicrobiia</taxon>
        <taxon>Verrucomicrobiales</taxon>
        <taxon>Verrucomicrobiaceae</taxon>
        <taxon>Haloferula</taxon>
    </lineage>
</organism>
<accession>A0A840V738</accession>
<name>A0A840V738_9BACT</name>
<feature type="non-terminal residue" evidence="1">
    <location>
        <position position="33"/>
    </location>
</feature>
<dbReference type="Proteomes" id="UP000557717">
    <property type="component" value="Unassembled WGS sequence"/>
</dbReference>